<dbReference type="EMBL" id="AMGV01000007">
    <property type="protein sequence ID" value="KEF55596.1"/>
    <property type="molecule type" value="Genomic_DNA"/>
</dbReference>
<dbReference type="OrthoDB" id="408631at2759"/>
<comment type="caution">
    <text evidence="3">The sequence shown here is derived from an EMBL/GenBank/DDBJ whole genome shotgun (WGS) entry which is preliminary data.</text>
</comment>
<proteinExistence type="predicted"/>
<evidence type="ECO:0000259" key="2">
    <source>
        <dbReference type="Pfam" id="PF07859"/>
    </source>
</evidence>
<dbReference type="RefSeq" id="XP_013258186.1">
    <property type="nucleotide sequence ID" value="XM_013402732.1"/>
</dbReference>
<dbReference type="InterPro" id="IPR050300">
    <property type="entry name" value="GDXG_lipolytic_enzyme"/>
</dbReference>
<protein>
    <recommendedName>
        <fullName evidence="2">Alpha/beta hydrolase fold-3 domain-containing protein</fullName>
    </recommendedName>
</protein>
<feature type="domain" description="Alpha/beta hydrolase fold-3" evidence="2">
    <location>
        <begin position="93"/>
        <end position="292"/>
    </location>
</feature>
<dbReference type="GeneID" id="25283259"/>
<dbReference type="InterPro" id="IPR013094">
    <property type="entry name" value="AB_hydrolase_3"/>
</dbReference>
<dbReference type="VEuPathDB" id="FungiDB:A1O9_08346"/>
<dbReference type="STRING" id="1182545.A0A072P6V7"/>
<dbReference type="Gene3D" id="3.40.50.1820">
    <property type="entry name" value="alpha/beta hydrolase"/>
    <property type="match status" value="1"/>
</dbReference>
<dbReference type="InterPro" id="IPR029058">
    <property type="entry name" value="AB_hydrolase_fold"/>
</dbReference>
<dbReference type="HOGENOM" id="CLU_012494_6_3_1"/>
<organism evidence="3 4">
    <name type="scientific">Exophiala aquamarina CBS 119918</name>
    <dbReference type="NCBI Taxonomy" id="1182545"/>
    <lineage>
        <taxon>Eukaryota</taxon>
        <taxon>Fungi</taxon>
        <taxon>Dikarya</taxon>
        <taxon>Ascomycota</taxon>
        <taxon>Pezizomycotina</taxon>
        <taxon>Eurotiomycetes</taxon>
        <taxon>Chaetothyriomycetidae</taxon>
        <taxon>Chaetothyriales</taxon>
        <taxon>Herpotrichiellaceae</taxon>
        <taxon>Exophiala</taxon>
    </lineage>
</organism>
<dbReference type="GO" id="GO:0016787">
    <property type="term" value="F:hydrolase activity"/>
    <property type="evidence" value="ECO:0007669"/>
    <property type="project" value="UniProtKB-KW"/>
</dbReference>
<keyword evidence="1" id="KW-0378">Hydrolase</keyword>
<dbReference type="Proteomes" id="UP000027920">
    <property type="component" value="Unassembled WGS sequence"/>
</dbReference>
<dbReference type="AlphaFoldDB" id="A0A072P6V7"/>
<evidence type="ECO:0000256" key="1">
    <source>
        <dbReference type="ARBA" id="ARBA00022801"/>
    </source>
</evidence>
<keyword evidence="4" id="KW-1185">Reference proteome</keyword>
<dbReference type="Pfam" id="PF07859">
    <property type="entry name" value="Abhydrolase_3"/>
    <property type="match status" value="1"/>
</dbReference>
<dbReference type="PANTHER" id="PTHR48081">
    <property type="entry name" value="AB HYDROLASE SUPERFAMILY PROTEIN C4A8.06C"/>
    <property type="match status" value="1"/>
</dbReference>
<accession>A0A072P6V7</accession>
<dbReference type="PANTHER" id="PTHR48081:SF8">
    <property type="entry name" value="ALPHA_BETA HYDROLASE FOLD-3 DOMAIN-CONTAINING PROTEIN-RELATED"/>
    <property type="match status" value="1"/>
</dbReference>
<evidence type="ECO:0000313" key="4">
    <source>
        <dbReference type="Proteomes" id="UP000027920"/>
    </source>
</evidence>
<dbReference type="SUPFAM" id="SSF53474">
    <property type="entry name" value="alpha/beta-Hydrolases"/>
    <property type="match status" value="1"/>
</dbReference>
<reference evidence="3 4" key="1">
    <citation type="submission" date="2013-03" db="EMBL/GenBank/DDBJ databases">
        <title>The Genome Sequence of Exophiala aquamarina CBS 119918.</title>
        <authorList>
            <consortium name="The Broad Institute Genomics Platform"/>
            <person name="Cuomo C."/>
            <person name="de Hoog S."/>
            <person name="Gorbushina A."/>
            <person name="Walker B."/>
            <person name="Young S.K."/>
            <person name="Zeng Q."/>
            <person name="Gargeya S."/>
            <person name="Fitzgerald M."/>
            <person name="Haas B."/>
            <person name="Abouelleil A."/>
            <person name="Allen A.W."/>
            <person name="Alvarado L."/>
            <person name="Arachchi H.M."/>
            <person name="Berlin A.M."/>
            <person name="Chapman S.B."/>
            <person name="Gainer-Dewar J."/>
            <person name="Goldberg J."/>
            <person name="Griggs A."/>
            <person name="Gujja S."/>
            <person name="Hansen M."/>
            <person name="Howarth C."/>
            <person name="Imamovic A."/>
            <person name="Ireland A."/>
            <person name="Larimer J."/>
            <person name="McCowan C."/>
            <person name="Murphy C."/>
            <person name="Pearson M."/>
            <person name="Poon T.W."/>
            <person name="Priest M."/>
            <person name="Roberts A."/>
            <person name="Saif S."/>
            <person name="Shea T."/>
            <person name="Sisk P."/>
            <person name="Sykes S."/>
            <person name="Wortman J."/>
            <person name="Nusbaum C."/>
            <person name="Birren B."/>
        </authorList>
    </citation>
    <scope>NUCLEOTIDE SEQUENCE [LARGE SCALE GENOMIC DNA]</scope>
    <source>
        <strain evidence="3 4">CBS 119918</strain>
    </source>
</reference>
<evidence type="ECO:0000313" key="3">
    <source>
        <dbReference type="EMBL" id="KEF55596.1"/>
    </source>
</evidence>
<gene>
    <name evidence="3" type="ORF">A1O9_08346</name>
</gene>
<name>A0A072P6V7_9EURO</name>
<sequence length="295" mass="32863">MSDFSQHGGIAPEWELLVESQPQLTFPLNITAIELRQLTNDSRAQAAQKLIAGVDTVHKKDFALGVGSEDSITLRVYKRMTAKPEPGKLPIYIWYHGGGFLFGSLDGEDGHCFNMVQKLDVIVVHVCYRHTPEYPWPVPRQDALAGFNWVFDHVDELGGDPNKVIVSGRSAGGLLAAIVAIQDREQHGKNRIQGQILDIPVLCHSANFPAHLILPGKGSYEENRLAPLLPVTRLDLFESLLGENASTDRLYNVLLLEDESLKGSPTTHFQIAGRDILRDQSFLFMDKLQRLGYEN</sequence>